<comment type="caution">
    <text evidence="1">The sequence shown here is derived from an EMBL/GenBank/DDBJ whole genome shotgun (WGS) entry which is preliminary data.</text>
</comment>
<dbReference type="KEGG" id="tng:GSTEN00007337G001"/>
<reference evidence="1" key="1">
    <citation type="journal article" date="2004" name="Nature">
        <title>Genome duplication in the teleost fish Tetraodon nigroviridis reveals the early vertebrate proto-karyotype.</title>
        <authorList>
            <person name="Jaillon O."/>
            <person name="Aury J.-M."/>
            <person name="Brunet F."/>
            <person name="Petit J.-L."/>
            <person name="Stange-Thomann N."/>
            <person name="Mauceli E."/>
            <person name="Bouneau L."/>
            <person name="Fischer C."/>
            <person name="Ozouf-Costaz C."/>
            <person name="Bernot A."/>
            <person name="Nicaud S."/>
            <person name="Jaffe D."/>
            <person name="Fisher S."/>
            <person name="Lutfalla G."/>
            <person name="Dossat C."/>
            <person name="Segurens B."/>
            <person name="Dasilva C."/>
            <person name="Salanoubat M."/>
            <person name="Levy M."/>
            <person name="Boudet N."/>
            <person name="Castellano S."/>
            <person name="Anthouard V."/>
            <person name="Jubin C."/>
            <person name="Castelli V."/>
            <person name="Katinka M."/>
            <person name="Vacherie B."/>
            <person name="Biemont C."/>
            <person name="Skalli Z."/>
            <person name="Cattolico L."/>
            <person name="Poulain J."/>
            <person name="De Berardinis V."/>
            <person name="Cruaud C."/>
            <person name="Duprat S."/>
            <person name="Brottier P."/>
            <person name="Coutanceau J.-P."/>
            <person name="Gouzy J."/>
            <person name="Parra G."/>
            <person name="Lardier G."/>
            <person name="Chapple C."/>
            <person name="McKernan K.J."/>
            <person name="McEwan P."/>
            <person name="Bosak S."/>
            <person name="Kellis M."/>
            <person name="Volff J.-N."/>
            <person name="Guigo R."/>
            <person name="Zody M.C."/>
            <person name="Mesirov J."/>
            <person name="Lindblad-Toh K."/>
            <person name="Birren B."/>
            <person name="Nusbaum C."/>
            <person name="Kahn D."/>
            <person name="Robinson-Rechavi M."/>
            <person name="Laudet V."/>
            <person name="Schachter V."/>
            <person name="Quetier F."/>
            <person name="Saurin W."/>
            <person name="Scarpelli C."/>
            <person name="Wincker P."/>
            <person name="Lander E.S."/>
            <person name="Weissenbach J."/>
            <person name="Roest Crollius H."/>
        </authorList>
    </citation>
    <scope>NUCLEOTIDE SEQUENCE [LARGE SCALE GENOMIC DNA]</scope>
</reference>
<dbReference type="EMBL" id="CAAE01009668">
    <property type="protein sequence ID" value="CAF92219.1"/>
    <property type="molecule type" value="Genomic_DNA"/>
</dbReference>
<gene>
    <name evidence="1" type="ORF">GSTENG00007337001</name>
</gene>
<dbReference type="AlphaFoldDB" id="Q4T4G3"/>
<evidence type="ECO:0000313" key="1">
    <source>
        <dbReference type="EMBL" id="CAF92219.1"/>
    </source>
</evidence>
<reference evidence="1" key="2">
    <citation type="submission" date="2004-02" db="EMBL/GenBank/DDBJ databases">
        <authorList>
            <consortium name="Genoscope"/>
            <consortium name="Whitehead Institute Centre for Genome Research"/>
        </authorList>
    </citation>
    <scope>NUCLEOTIDE SEQUENCE</scope>
</reference>
<accession>Q4T4G3</accession>
<protein>
    <submittedName>
        <fullName evidence="1">(spotted green pufferfish) hypothetical protein</fullName>
    </submittedName>
</protein>
<proteinExistence type="predicted"/>
<organism evidence="1">
    <name type="scientific">Tetraodon nigroviridis</name>
    <name type="common">Spotted green pufferfish</name>
    <name type="synonym">Chelonodon nigroviridis</name>
    <dbReference type="NCBI Taxonomy" id="99883"/>
    <lineage>
        <taxon>Eukaryota</taxon>
        <taxon>Metazoa</taxon>
        <taxon>Chordata</taxon>
        <taxon>Craniata</taxon>
        <taxon>Vertebrata</taxon>
        <taxon>Euteleostomi</taxon>
        <taxon>Actinopterygii</taxon>
        <taxon>Neopterygii</taxon>
        <taxon>Teleostei</taxon>
        <taxon>Neoteleostei</taxon>
        <taxon>Acanthomorphata</taxon>
        <taxon>Eupercaria</taxon>
        <taxon>Tetraodontiformes</taxon>
        <taxon>Tetradontoidea</taxon>
        <taxon>Tetraodontidae</taxon>
        <taxon>Tetraodon</taxon>
    </lineage>
</organism>
<sequence>MNLMAYGYYYISSESKIMCMGLKLKKNKDKAEQHTVSMTVMTSCVGADSLRDILEPHLHLTNRSHRDPGHRPHYTAALHNEWSARVKTAATLPLTGSDWAFQLNLTPKDLQVNRKRGQRQHTSSQPQ</sequence>
<name>Q4T4G3_TETNG</name>